<gene>
    <name evidence="2" type="ORF">GIB67_018491</name>
</gene>
<evidence type="ECO:0000313" key="2">
    <source>
        <dbReference type="EMBL" id="KAF6146838.1"/>
    </source>
</evidence>
<accession>A0A7J7LWA8</accession>
<feature type="domain" description="Myb/SANT-like" evidence="1">
    <location>
        <begin position="13"/>
        <end position="84"/>
    </location>
</feature>
<dbReference type="PANTHER" id="PTHR31704:SF48">
    <property type="entry name" value="L10-INTERACTING MYB DOMAIN-CONTAINING PROTEIN-LIKE"/>
    <property type="match status" value="1"/>
</dbReference>
<dbReference type="Pfam" id="PF12776">
    <property type="entry name" value="Myb_DNA-bind_3"/>
    <property type="match status" value="1"/>
</dbReference>
<dbReference type="PANTHER" id="PTHR31704">
    <property type="entry name" value="MYB/SANT-LIKE DNA-BINDING DOMAIN PROTEIN-RELATED"/>
    <property type="match status" value="1"/>
</dbReference>
<organism evidence="2 3">
    <name type="scientific">Kingdonia uniflora</name>
    <dbReference type="NCBI Taxonomy" id="39325"/>
    <lineage>
        <taxon>Eukaryota</taxon>
        <taxon>Viridiplantae</taxon>
        <taxon>Streptophyta</taxon>
        <taxon>Embryophyta</taxon>
        <taxon>Tracheophyta</taxon>
        <taxon>Spermatophyta</taxon>
        <taxon>Magnoliopsida</taxon>
        <taxon>Ranunculales</taxon>
        <taxon>Circaeasteraceae</taxon>
        <taxon>Kingdonia</taxon>
    </lineage>
</organism>
<name>A0A7J7LWA8_9MAGN</name>
<dbReference type="EMBL" id="JACGCM010001954">
    <property type="protein sequence ID" value="KAF6146838.1"/>
    <property type="molecule type" value="Genomic_DNA"/>
</dbReference>
<protein>
    <recommendedName>
        <fullName evidence="1">Myb/SANT-like domain-containing protein</fullName>
    </recommendedName>
</protein>
<proteinExistence type="predicted"/>
<dbReference type="AlphaFoldDB" id="A0A7J7LWA8"/>
<reference evidence="2 3" key="1">
    <citation type="journal article" date="2020" name="IScience">
        <title>Genome Sequencing of the Endangered Kingdonia uniflora (Circaeasteraceae, Ranunculales) Reveals Potential Mechanisms of Evolutionary Specialization.</title>
        <authorList>
            <person name="Sun Y."/>
            <person name="Deng T."/>
            <person name="Zhang A."/>
            <person name="Moore M.J."/>
            <person name="Landis J.B."/>
            <person name="Lin N."/>
            <person name="Zhang H."/>
            <person name="Zhang X."/>
            <person name="Huang J."/>
            <person name="Zhang X."/>
            <person name="Sun H."/>
            <person name="Wang H."/>
        </authorList>
    </citation>
    <scope>NUCLEOTIDE SEQUENCE [LARGE SCALE GENOMIC DNA]</scope>
    <source>
        <strain evidence="2">TB1705</strain>
        <tissue evidence="2">Leaf</tissue>
    </source>
</reference>
<dbReference type="OrthoDB" id="76215at2759"/>
<evidence type="ECO:0000313" key="3">
    <source>
        <dbReference type="Proteomes" id="UP000541444"/>
    </source>
</evidence>
<dbReference type="InterPro" id="IPR024752">
    <property type="entry name" value="Myb/SANT-like_dom"/>
</dbReference>
<dbReference type="Proteomes" id="UP000541444">
    <property type="component" value="Unassembled WGS sequence"/>
</dbReference>
<keyword evidence="3" id="KW-1185">Reference proteome</keyword>
<sequence>MKCQAQIDLHRLYGRSLNTLAWKMVEDELNSMQNFYVFKYKELKNQWYYLKKQWQVWRGLINWTGYGYDPVSGTFEWSEEVWENIIVVNSEARKYKTVPLQHRDLLEKLFEGLSATRDLVWSLGMESVPSSTQQSEYVPLPNDMNVDDTQVLLAGVNYPWDGEAIPSYYAPISPVREPTPGSTSRSCTPTPQLSQSIPAGSVVEVTCLFLGDLEKVSNDSTLINMWKLSDVDIWDVHFNVTPVSVPSPIDIVVLPNTQALQDVITIDDGPEIPVSQDVEALTQSEPIRIPKLRPKVVIPKKTYNKS</sequence>
<evidence type="ECO:0000259" key="1">
    <source>
        <dbReference type="Pfam" id="PF12776"/>
    </source>
</evidence>
<feature type="non-terminal residue" evidence="2">
    <location>
        <position position="1"/>
    </location>
</feature>
<comment type="caution">
    <text evidence="2">The sequence shown here is derived from an EMBL/GenBank/DDBJ whole genome shotgun (WGS) entry which is preliminary data.</text>
</comment>